<keyword evidence="7" id="KW-0804">Transcription</keyword>
<evidence type="ECO:0000256" key="7">
    <source>
        <dbReference type="ARBA" id="ARBA00023163"/>
    </source>
</evidence>
<feature type="binding site" evidence="8">
    <location>
        <position position="140"/>
    </location>
    <ligand>
        <name>Zn(2+)</name>
        <dbReference type="ChEBI" id="CHEBI:29105"/>
    </ligand>
</feature>
<evidence type="ECO:0000256" key="6">
    <source>
        <dbReference type="ARBA" id="ARBA00023125"/>
    </source>
</evidence>
<dbReference type="SUPFAM" id="SSF46785">
    <property type="entry name" value="Winged helix' DNA-binding domain"/>
    <property type="match status" value="1"/>
</dbReference>
<evidence type="ECO:0000256" key="1">
    <source>
        <dbReference type="ARBA" id="ARBA00002997"/>
    </source>
</evidence>
<comment type="cofactor">
    <cofactor evidence="8">
        <name>Zn(2+)</name>
        <dbReference type="ChEBI" id="CHEBI:29105"/>
    </cofactor>
    <text evidence="8">Binds 1 zinc ion per subunit.</text>
</comment>
<dbReference type="Pfam" id="PF01475">
    <property type="entry name" value="FUR"/>
    <property type="match status" value="1"/>
</dbReference>
<feature type="binding site" evidence="8">
    <location>
        <position position="100"/>
    </location>
    <ligand>
        <name>Zn(2+)</name>
        <dbReference type="ChEBI" id="CHEBI:29105"/>
    </ligand>
</feature>
<gene>
    <name evidence="10" type="ORF">CQ405_07835</name>
</gene>
<dbReference type="CDD" id="cd07153">
    <property type="entry name" value="Fur_like"/>
    <property type="match status" value="1"/>
</dbReference>
<dbReference type="PANTHER" id="PTHR33202:SF7">
    <property type="entry name" value="FERRIC UPTAKE REGULATION PROTEIN"/>
    <property type="match status" value="1"/>
</dbReference>
<name>A0A2P8QYZ9_9BACT</name>
<dbReference type="Gene3D" id="1.10.10.10">
    <property type="entry name" value="Winged helix-like DNA-binding domain superfamily/Winged helix DNA-binding domain"/>
    <property type="match status" value="1"/>
</dbReference>
<keyword evidence="3" id="KW-0678">Repressor</keyword>
<dbReference type="GO" id="GO:0008270">
    <property type="term" value="F:zinc ion binding"/>
    <property type="evidence" value="ECO:0007669"/>
    <property type="project" value="TreeGrafter"/>
</dbReference>
<dbReference type="RefSeq" id="WP_106872412.1">
    <property type="nucleotide sequence ID" value="NZ_CP053841.1"/>
</dbReference>
<keyword evidence="4 8" id="KW-0862">Zinc</keyword>
<dbReference type="AlphaFoldDB" id="A0A2P8QYZ9"/>
<evidence type="ECO:0000256" key="4">
    <source>
        <dbReference type="ARBA" id="ARBA00022833"/>
    </source>
</evidence>
<dbReference type="InterPro" id="IPR002481">
    <property type="entry name" value="FUR"/>
</dbReference>
<evidence type="ECO:0000313" key="10">
    <source>
        <dbReference type="EMBL" id="PSM51469.1"/>
    </source>
</evidence>
<dbReference type="OrthoDB" id="8659436at2"/>
<reference evidence="11" key="1">
    <citation type="submission" date="2017-10" db="EMBL/GenBank/DDBJ databases">
        <title>Campylobacter species from seals.</title>
        <authorList>
            <person name="Gilbert M.J."/>
            <person name="Zomer A.L."/>
            <person name="Timmerman A.J."/>
            <person name="Duim B."/>
            <person name="Wagenaar J.A."/>
        </authorList>
    </citation>
    <scope>NUCLEOTIDE SEQUENCE [LARGE SCALE GENOMIC DNA]</scope>
    <source>
        <strain evidence="11">17S00004-5</strain>
    </source>
</reference>
<keyword evidence="5" id="KW-0805">Transcription regulation</keyword>
<dbReference type="EMBL" id="PDHH01000007">
    <property type="protein sequence ID" value="PSM51469.1"/>
    <property type="molecule type" value="Genomic_DNA"/>
</dbReference>
<comment type="function">
    <text evidence="1">Acts as a global negative controlling element, employing Fe(2+) as a cofactor to bind the operator of the repressed genes.</text>
</comment>
<feature type="binding site" evidence="8">
    <location>
        <position position="97"/>
    </location>
    <ligand>
        <name>Zn(2+)</name>
        <dbReference type="ChEBI" id="CHEBI:29105"/>
    </ligand>
</feature>
<keyword evidence="6" id="KW-0238">DNA-binding</keyword>
<dbReference type="InterPro" id="IPR036390">
    <property type="entry name" value="WH_DNA-bd_sf"/>
</dbReference>
<dbReference type="Proteomes" id="UP000240535">
    <property type="component" value="Unassembled WGS sequence"/>
</dbReference>
<keyword evidence="9" id="KW-0408">Iron</keyword>
<comment type="cofactor">
    <cofactor evidence="9">
        <name>Mn(2+)</name>
        <dbReference type="ChEBI" id="CHEBI:29035"/>
    </cofactor>
    <cofactor evidence="9">
        <name>Fe(2+)</name>
        <dbReference type="ChEBI" id="CHEBI:29033"/>
    </cofactor>
    <text evidence="9">Binds 1 Mn(2+) or Fe(2+) ion per subunit.</text>
</comment>
<dbReference type="InterPro" id="IPR043135">
    <property type="entry name" value="Fur_C"/>
</dbReference>
<sequence>MSNDEDFQRLLNIILGSVKKLSFQKEDILRILFYNEHLTAQDIQKKYKSLNKSSISLSTVYSALNYFSNLNLIKSIDHCGIKKYELNTGLRHDHLICIKCKKIINFIDKDIIDLQKDIGIRYAFEIHGHILLLEGICKQCQKQLK</sequence>
<evidence type="ECO:0000313" key="11">
    <source>
        <dbReference type="Proteomes" id="UP000240535"/>
    </source>
</evidence>
<feature type="binding site" evidence="9">
    <location>
        <position position="93"/>
    </location>
    <ligand>
        <name>Fe cation</name>
        <dbReference type="ChEBI" id="CHEBI:24875"/>
    </ligand>
</feature>
<protein>
    <submittedName>
        <fullName evidence="10">Transcriptional repressor</fullName>
    </submittedName>
</protein>
<organism evidence="10 11">
    <name type="scientific">Campylobacter blaseri</name>
    <dbReference type="NCBI Taxonomy" id="2042961"/>
    <lineage>
        <taxon>Bacteria</taxon>
        <taxon>Pseudomonadati</taxon>
        <taxon>Campylobacterota</taxon>
        <taxon>Epsilonproteobacteria</taxon>
        <taxon>Campylobacterales</taxon>
        <taxon>Campylobacteraceae</taxon>
        <taxon>Campylobacter</taxon>
    </lineage>
</organism>
<dbReference type="GO" id="GO:1900376">
    <property type="term" value="P:regulation of secondary metabolite biosynthetic process"/>
    <property type="evidence" value="ECO:0007669"/>
    <property type="project" value="TreeGrafter"/>
</dbReference>
<feature type="binding site" evidence="8">
    <location>
        <position position="137"/>
    </location>
    <ligand>
        <name>Zn(2+)</name>
        <dbReference type="ChEBI" id="CHEBI:29105"/>
    </ligand>
</feature>
<evidence type="ECO:0000256" key="2">
    <source>
        <dbReference type="ARBA" id="ARBA00007957"/>
    </source>
</evidence>
<evidence type="ECO:0000256" key="3">
    <source>
        <dbReference type="ARBA" id="ARBA00022491"/>
    </source>
</evidence>
<dbReference type="PANTHER" id="PTHR33202">
    <property type="entry name" value="ZINC UPTAKE REGULATION PROTEIN"/>
    <property type="match status" value="1"/>
</dbReference>
<evidence type="ECO:0000256" key="9">
    <source>
        <dbReference type="PIRSR" id="PIRSR602481-2"/>
    </source>
</evidence>
<comment type="caution">
    <text evidence="10">The sequence shown here is derived from an EMBL/GenBank/DDBJ whole genome shotgun (WGS) entry which is preliminary data.</text>
</comment>
<dbReference type="InterPro" id="IPR036388">
    <property type="entry name" value="WH-like_DNA-bd_sf"/>
</dbReference>
<evidence type="ECO:0000256" key="8">
    <source>
        <dbReference type="PIRSR" id="PIRSR602481-1"/>
    </source>
</evidence>
<feature type="binding site" evidence="9">
    <location>
        <position position="129"/>
    </location>
    <ligand>
        <name>Fe cation</name>
        <dbReference type="ChEBI" id="CHEBI:24875"/>
    </ligand>
</feature>
<dbReference type="GO" id="GO:0045892">
    <property type="term" value="P:negative regulation of DNA-templated transcription"/>
    <property type="evidence" value="ECO:0007669"/>
    <property type="project" value="TreeGrafter"/>
</dbReference>
<proteinExistence type="inferred from homology"/>
<dbReference type="GO" id="GO:0003700">
    <property type="term" value="F:DNA-binding transcription factor activity"/>
    <property type="evidence" value="ECO:0007669"/>
    <property type="project" value="InterPro"/>
</dbReference>
<accession>A0A2P8QYZ9</accession>
<dbReference type="GO" id="GO:0000976">
    <property type="term" value="F:transcription cis-regulatory region binding"/>
    <property type="evidence" value="ECO:0007669"/>
    <property type="project" value="TreeGrafter"/>
</dbReference>
<keyword evidence="11" id="KW-1185">Reference proteome</keyword>
<keyword evidence="8" id="KW-0479">Metal-binding</keyword>
<comment type="similarity">
    <text evidence="2">Belongs to the Fur family.</text>
</comment>
<dbReference type="Gene3D" id="3.30.1490.190">
    <property type="match status" value="1"/>
</dbReference>
<evidence type="ECO:0000256" key="5">
    <source>
        <dbReference type="ARBA" id="ARBA00023015"/>
    </source>
</evidence>